<proteinExistence type="predicted"/>
<keyword evidence="5" id="KW-1185">Reference proteome</keyword>
<sequence length="311" mass="34819">MGHEKPVEPFSDLHVEEGKVRAVLLHDPTVEGLDVAIYMDASGSMEEEYKYERPRRSFLEWLRGAPLKDPANQVEPQVRWMLEYLATKDRNGVLRVAYWAAGASGKEVEVVGELKGVDVQQYRFPGAKKPGGHTFMTPALKDYVRYLKEQVKHGARRGCAVIVTDGKLHDAEEVERFSAQVAKDIVAGRLPRMNFVLVGVGDGVDEEQLERIAHLEYPGVGHLWCHRIAEEIGQVAELVAVLVDENMTVAAGGTVYDDKGQVLKTYEGRLPAVLEFEVPEGAESFTLEVNGQRFTQPLPDEDHHEDDEDHH</sequence>
<dbReference type="Gene3D" id="3.40.50.410">
    <property type="entry name" value="von Willebrand factor, type A domain"/>
    <property type="match status" value="1"/>
</dbReference>
<dbReference type="InterPro" id="IPR036465">
    <property type="entry name" value="vWFA_dom_sf"/>
</dbReference>
<dbReference type="RefSeq" id="WP_074951137.1">
    <property type="nucleotide sequence ID" value="NZ_BJXR01000014.1"/>
</dbReference>
<reference evidence="3 6" key="2">
    <citation type="submission" date="2019-07" db="EMBL/GenBank/DDBJ databases">
        <title>Whole genome shotgun sequence of Myxococcus fulvus NBRC 100333.</title>
        <authorList>
            <person name="Hosoyama A."/>
            <person name="Uohara A."/>
            <person name="Ohji S."/>
            <person name="Ichikawa N."/>
        </authorList>
    </citation>
    <scope>NUCLEOTIDE SEQUENCE [LARGE SCALE GENOMIC DNA]</scope>
    <source>
        <strain evidence="3 6">NBRC 100333</strain>
    </source>
</reference>
<dbReference type="Proteomes" id="UP000321514">
    <property type="component" value="Unassembled WGS sequence"/>
</dbReference>
<feature type="region of interest" description="Disordered" evidence="1">
    <location>
        <begin position="292"/>
        <end position="311"/>
    </location>
</feature>
<dbReference type="Proteomes" id="UP000183760">
    <property type="component" value="Unassembled WGS sequence"/>
</dbReference>
<comment type="caution">
    <text evidence="3">The sequence shown here is derived from an EMBL/GenBank/DDBJ whole genome shotgun (WGS) entry which is preliminary data.</text>
</comment>
<organism evidence="3 6">
    <name type="scientific">Myxococcus fulvus</name>
    <dbReference type="NCBI Taxonomy" id="33"/>
    <lineage>
        <taxon>Bacteria</taxon>
        <taxon>Pseudomonadati</taxon>
        <taxon>Myxococcota</taxon>
        <taxon>Myxococcia</taxon>
        <taxon>Myxococcales</taxon>
        <taxon>Cystobacterineae</taxon>
        <taxon>Myxococcaceae</taxon>
        <taxon>Myxococcus</taxon>
    </lineage>
</organism>
<reference evidence="4 5" key="1">
    <citation type="submission" date="2016-10" db="EMBL/GenBank/DDBJ databases">
        <authorList>
            <person name="Varghese N."/>
            <person name="Submissions S."/>
        </authorList>
    </citation>
    <scope>NUCLEOTIDE SEQUENCE [LARGE SCALE GENOMIC DNA]</scope>
    <source>
        <strain evidence="4 5">DSM 16525</strain>
    </source>
</reference>
<feature type="domain" description="VWFA" evidence="2">
    <location>
        <begin position="34"/>
        <end position="239"/>
    </location>
</feature>
<evidence type="ECO:0000313" key="4">
    <source>
        <dbReference type="EMBL" id="SET60147.1"/>
    </source>
</evidence>
<evidence type="ECO:0000259" key="2">
    <source>
        <dbReference type="PROSITE" id="PS50234"/>
    </source>
</evidence>
<dbReference type="SUPFAM" id="SSF53300">
    <property type="entry name" value="vWA-like"/>
    <property type="match status" value="1"/>
</dbReference>
<dbReference type="PROSITE" id="PS50234">
    <property type="entry name" value="VWFA"/>
    <property type="match status" value="1"/>
</dbReference>
<evidence type="ECO:0000313" key="6">
    <source>
        <dbReference type="Proteomes" id="UP000321514"/>
    </source>
</evidence>
<dbReference type="CDD" id="cd00198">
    <property type="entry name" value="vWFA"/>
    <property type="match status" value="1"/>
</dbReference>
<name>A0A511SX59_MYXFU</name>
<protein>
    <recommendedName>
        <fullName evidence="2">VWFA domain-containing protein</fullName>
    </recommendedName>
</protein>
<dbReference type="EMBL" id="BJXR01000014">
    <property type="protein sequence ID" value="GEN06042.1"/>
    <property type="molecule type" value="Genomic_DNA"/>
</dbReference>
<evidence type="ECO:0000256" key="1">
    <source>
        <dbReference type="SAM" id="MobiDB-lite"/>
    </source>
</evidence>
<dbReference type="EMBL" id="FOIB01000002">
    <property type="protein sequence ID" value="SET60147.1"/>
    <property type="molecule type" value="Genomic_DNA"/>
</dbReference>
<dbReference type="OrthoDB" id="5489552at2"/>
<dbReference type="AlphaFoldDB" id="A0A511SX59"/>
<evidence type="ECO:0000313" key="3">
    <source>
        <dbReference type="EMBL" id="GEN06042.1"/>
    </source>
</evidence>
<evidence type="ECO:0000313" key="5">
    <source>
        <dbReference type="Proteomes" id="UP000183760"/>
    </source>
</evidence>
<dbReference type="InterPro" id="IPR002035">
    <property type="entry name" value="VWF_A"/>
</dbReference>
<accession>A0A511SX59</accession>
<dbReference type="STRING" id="1334629.MFUL124B02_35455"/>
<gene>
    <name evidence="3" type="ORF">MFU01_10790</name>
    <name evidence="4" type="ORF">SAMN05443572_102843</name>
</gene>